<dbReference type="EMBL" id="JAVALS010000004">
    <property type="protein sequence ID" value="MDP5227190.1"/>
    <property type="molecule type" value="Genomic_DNA"/>
</dbReference>
<evidence type="ECO:0000313" key="2">
    <source>
        <dbReference type="EMBL" id="MDP5227190.1"/>
    </source>
</evidence>
<organism evidence="2 3">
    <name type="scientific">Arthrobacter horti</name>
    <dbReference type="NCBI Taxonomy" id="3068273"/>
    <lineage>
        <taxon>Bacteria</taxon>
        <taxon>Bacillati</taxon>
        <taxon>Actinomycetota</taxon>
        <taxon>Actinomycetes</taxon>
        <taxon>Micrococcales</taxon>
        <taxon>Micrococcaceae</taxon>
        <taxon>Arthrobacter</taxon>
    </lineage>
</organism>
<dbReference type="Gene3D" id="3.30.2010.10">
    <property type="entry name" value="Metalloproteases ('zincins'), catalytic domain"/>
    <property type="match status" value="1"/>
</dbReference>
<accession>A0ABT9INM5</accession>
<name>A0ABT9INM5_9MICC</name>
<feature type="domain" description="YgjP-like metallopeptidase" evidence="1">
    <location>
        <begin position="108"/>
        <end position="176"/>
    </location>
</feature>
<dbReference type="Proteomes" id="UP001232725">
    <property type="component" value="Unassembled WGS sequence"/>
</dbReference>
<keyword evidence="3" id="KW-1185">Reference proteome</keyword>
<gene>
    <name evidence="2" type="ORF">Q9R02_08505</name>
</gene>
<proteinExistence type="predicted"/>
<comment type="caution">
    <text evidence="2">The sequence shown here is derived from an EMBL/GenBank/DDBJ whole genome shotgun (WGS) entry which is preliminary data.</text>
</comment>
<dbReference type="CDD" id="cd07344">
    <property type="entry name" value="M48_yhfN_like"/>
    <property type="match status" value="1"/>
</dbReference>
<protein>
    <submittedName>
        <fullName evidence="2">M48 family metallopeptidase</fullName>
    </submittedName>
</protein>
<evidence type="ECO:0000259" key="1">
    <source>
        <dbReference type="Pfam" id="PF01863"/>
    </source>
</evidence>
<dbReference type="InterPro" id="IPR053136">
    <property type="entry name" value="UTP_pyrophosphatase-like"/>
</dbReference>
<dbReference type="PANTHER" id="PTHR30399:SF1">
    <property type="entry name" value="UTP PYROPHOSPHATASE"/>
    <property type="match status" value="1"/>
</dbReference>
<dbReference type="Pfam" id="PF01863">
    <property type="entry name" value="YgjP-like"/>
    <property type="match status" value="1"/>
</dbReference>
<sequence length="190" mass="20833">MTRGPVKQAEQQRFAPDGTPVVVRRSARRTRTVSAFWEGGTVVVAIPARFSHAQEDEWVGKMLRKLRSKEAVGAGAGRGNDDELAARAQQLSRKYLGGRAVPSSVRWVSNQNSRWGSATPADRSIRLSDKLKGMPEWVVDYVLVHELCHLLAAGHGPDFWALCGAYPDMEKAKAFLSGVAYAQGRGLTED</sequence>
<evidence type="ECO:0000313" key="3">
    <source>
        <dbReference type="Proteomes" id="UP001232725"/>
    </source>
</evidence>
<reference evidence="2 3" key="1">
    <citation type="submission" date="2023-08" db="EMBL/GenBank/DDBJ databases">
        <title>Arthrobacter horti sp. nov., isolated from forest soil.</title>
        <authorList>
            <person name="Park M."/>
        </authorList>
    </citation>
    <scope>NUCLEOTIDE SEQUENCE [LARGE SCALE GENOMIC DNA]</scope>
    <source>
        <strain evidence="2 3">YJM1</strain>
    </source>
</reference>
<dbReference type="InterPro" id="IPR002725">
    <property type="entry name" value="YgjP-like_metallopeptidase"/>
</dbReference>
<dbReference type="PANTHER" id="PTHR30399">
    <property type="entry name" value="UNCHARACTERIZED PROTEIN YGJP"/>
    <property type="match status" value="1"/>
</dbReference>